<dbReference type="Pfam" id="PF11335">
    <property type="entry name" value="DUF3137"/>
    <property type="match status" value="1"/>
</dbReference>
<gene>
    <name evidence="2" type="ORF">QWF21_16190</name>
</gene>
<evidence type="ECO:0000313" key="3">
    <source>
        <dbReference type="Proteomes" id="UP001339167"/>
    </source>
</evidence>
<accession>A0ABU7JJB5</accession>
<evidence type="ECO:0000256" key="1">
    <source>
        <dbReference type="SAM" id="Phobius"/>
    </source>
</evidence>
<proteinExistence type="predicted"/>
<name>A0ABU7JJB5_9GAMM</name>
<keyword evidence="1" id="KW-0812">Transmembrane</keyword>
<dbReference type="Proteomes" id="UP001339167">
    <property type="component" value="Unassembled WGS sequence"/>
</dbReference>
<comment type="caution">
    <text evidence="2">The sequence shown here is derived from an EMBL/GenBank/DDBJ whole genome shotgun (WGS) entry which is preliminary data.</text>
</comment>
<evidence type="ECO:0000313" key="2">
    <source>
        <dbReference type="EMBL" id="MEE2025779.1"/>
    </source>
</evidence>
<keyword evidence="3" id="KW-1185">Reference proteome</keyword>
<dbReference type="InterPro" id="IPR021484">
    <property type="entry name" value="DUF3137"/>
</dbReference>
<protein>
    <submittedName>
        <fullName evidence="2">DUF3137 domain-containing protein</fullName>
    </submittedName>
</protein>
<reference evidence="2 3" key="1">
    <citation type="submission" date="2023-06" db="EMBL/GenBank/DDBJ databases">
        <title>Alkalimonas sp., MEB004 an alkaliphilic bacterium isolated from Lonar Lake, India.</title>
        <authorList>
            <person name="Joshi A."/>
            <person name="Thite S."/>
        </authorList>
    </citation>
    <scope>NUCLEOTIDE SEQUENCE [LARGE SCALE GENOMIC DNA]</scope>
    <source>
        <strain evidence="2 3">MEB004</strain>
    </source>
</reference>
<keyword evidence="1" id="KW-1133">Transmembrane helix</keyword>
<sequence>MPQANSVDDPLEQAFRRNNDQSLTNALLKTEYKRFFGKLRFKKARSNADATLTEQLPAICSKDITRLEQQRQQLLLSTRPLRMFCFPGLLIISLLLAVVAFQSTSPLPTTLLVLLAAWIFIPRQVVKETLLDDYQALDNDYRSTLLPAVLHNFGDIRYQRQGAMALDHLKKQLHFGTSHIQVSQVIRRIEQSDHFYGHYRDCPWVLQQVRFYNHKQQTLFRGHILLVQLPQSFAGTTTLNMFCTAPGASRVHLEKSHFTETTRVESTDQIAARAWLTPAVMERLTHIRTLCPGIMRAHLEGSTLLLLLPGMAFASPLDINTPITHNLADVPLLKEVQQLYLLLDAMLKQFPTRPEQPR</sequence>
<organism evidence="2 3">
    <name type="scientific">Alkalimonas mucilaginosa</name>
    <dbReference type="NCBI Taxonomy" id="3057676"/>
    <lineage>
        <taxon>Bacteria</taxon>
        <taxon>Pseudomonadati</taxon>
        <taxon>Pseudomonadota</taxon>
        <taxon>Gammaproteobacteria</taxon>
        <taxon>Alkalimonas</taxon>
    </lineage>
</organism>
<feature type="transmembrane region" description="Helical" evidence="1">
    <location>
        <begin position="81"/>
        <end position="101"/>
    </location>
</feature>
<dbReference type="RefSeq" id="WP_330089090.1">
    <property type="nucleotide sequence ID" value="NZ_JAUGZK010000016.1"/>
</dbReference>
<keyword evidence="1" id="KW-0472">Membrane</keyword>
<dbReference type="EMBL" id="JAUGZK010000016">
    <property type="protein sequence ID" value="MEE2025779.1"/>
    <property type="molecule type" value="Genomic_DNA"/>
</dbReference>